<reference evidence="6" key="1">
    <citation type="submission" date="2021-02" db="EMBL/GenBank/DDBJ databases">
        <title>Genome sequence Cadophora malorum strain M34.</title>
        <authorList>
            <person name="Stefanovic E."/>
            <person name="Vu D."/>
            <person name="Scully C."/>
            <person name="Dijksterhuis J."/>
            <person name="Roader J."/>
            <person name="Houbraken J."/>
        </authorList>
    </citation>
    <scope>NUCLEOTIDE SEQUENCE</scope>
    <source>
        <strain evidence="6">M34</strain>
    </source>
</reference>
<protein>
    <recommendedName>
        <fullName evidence="8">MAPEG family protein</fullName>
    </recommendedName>
</protein>
<keyword evidence="4 5" id="KW-0472">Membrane</keyword>
<evidence type="ECO:0000256" key="5">
    <source>
        <dbReference type="SAM" id="Phobius"/>
    </source>
</evidence>
<proteinExistence type="predicted"/>
<dbReference type="Pfam" id="PF01124">
    <property type="entry name" value="MAPEG"/>
    <property type="match status" value="1"/>
</dbReference>
<keyword evidence="2 5" id="KW-0812">Transmembrane</keyword>
<dbReference type="InterPro" id="IPR001129">
    <property type="entry name" value="Membr-assoc_MAPEG"/>
</dbReference>
<evidence type="ECO:0000256" key="1">
    <source>
        <dbReference type="ARBA" id="ARBA00004370"/>
    </source>
</evidence>
<evidence type="ECO:0000313" key="7">
    <source>
        <dbReference type="Proteomes" id="UP000664132"/>
    </source>
</evidence>
<dbReference type="EMBL" id="JAFJYH010000220">
    <property type="protein sequence ID" value="KAG4415510.1"/>
    <property type="molecule type" value="Genomic_DNA"/>
</dbReference>
<dbReference type="AlphaFoldDB" id="A0A8H7W375"/>
<keyword evidence="3 5" id="KW-1133">Transmembrane helix</keyword>
<name>A0A8H7W375_9HELO</name>
<feature type="transmembrane region" description="Helical" evidence="5">
    <location>
        <begin position="6"/>
        <end position="28"/>
    </location>
</feature>
<organism evidence="6 7">
    <name type="scientific">Cadophora malorum</name>
    <dbReference type="NCBI Taxonomy" id="108018"/>
    <lineage>
        <taxon>Eukaryota</taxon>
        <taxon>Fungi</taxon>
        <taxon>Dikarya</taxon>
        <taxon>Ascomycota</taxon>
        <taxon>Pezizomycotina</taxon>
        <taxon>Leotiomycetes</taxon>
        <taxon>Helotiales</taxon>
        <taxon>Ploettnerulaceae</taxon>
        <taxon>Cadophora</taxon>
    </lineage>
</organism>
<accession>A0A8H7W375</accession>
<dbReference type="SUPFAM" id="SSF161084">
    <property type="entry name" value="MAPEG domain-like"/>
    <property type="match status" value="1"/>
</dbReference>
<dbReference type="InterPro" id="IPR023352">
    <property type="entry name" value="MAPEG-like_dom_sf"/>
</dbReference>
<dbReference type="GO" id="GO:0016020">
    <property type="term" value="C:membrane"/>
    <property type="evidence" value="ECO:0007669"/>
    <property type="project" value="UniProtKB-SubCell"/>
</dbReference>
<comment type="subcellular location">
    <subcellularLocation>
        <location evidence="1">Membrane</location>
    </subcellularLocation>
</comment>
<dbReference type="PANTHER" id="PTHR35371">
    <property type="entry name" value="INNER MEMBRANE PROTEIN"/>
    <property type="match status" value="1"/>
</dbReference>
<gene>
    <name evidence="6" type="ORF">IFR04_011382</name>
</gene>
<dbReference type="Proteomes" id="UP000664132">
    <property type="component" value="Unassembled WGS sequence"/>
</dbReference>
<evidence type="ECO:0008006" key="8">
    <source>
        <dbReference type="Google" id="ProtNLM"/>
    </source>
</evidence>
<keyword evidence="7" id="KW-1185">Reference proteome</keyword>
<comment type="caution">
    <text evidence="6">The sequence shown here is derived from an EMBL/GenBank/DDBJ whole genome shotgun (WGS) entry which is preliminary data.</text>
</comment>
<dbReference type="OrthoDB" id="2122304at2759"/>
<evidence type="ECO:0000256" key="2">
    <source>
        <dbReference type="ARBA" id="ARBA00022692"/>
    </source>
</evidence>
<evidence type="ECO:0000256" key="4">
    <source>
        <dbReference type="ARBA" id="ARBA00023136"/>
    </source>
</evidence>
<evidence type="ECO:0000256" key="3">
    <source>
        <dbReference type="ARBA" id="ARBA00022989"/>
    </source>
</evidence>
<dbReference type="PANTHER" id="PTHR35371:SF1">
    <property type="entry name" value="BLR7753 PROTEIN"/>
    <property type="match status" value="1"/>
</dbReference>
<evidence type="ECO:0000313" key="6">
    <source>
        <dbReference type="EMBL" id="KAG4415510.1"/>
    </source>
</evidence>
<dbReference type="Gene3D" id="1.20.120.550">
    <property type="entry name" value="Membrane associated eicosanoid/glutathione metabolism-like domain"/>
    <property type="match status" value="1"/>
</dbReference>
<sequence length="153" mass="16489">MDKSTPQYAFPSIIAAYGLALAPSYYATLRMMAATGGKWLFNMPRSNMDGYKGKVPTSVWNSCYRAQCAHINALEAFPLFAAAMIAGTVAGIPKEDLNRSAAQYLGLRVLYTGLYIGIENNILAMARSGTWALGLAVPIMTLWKAGERISGGL</sequence>